<feature type="region of interest" description="Disordered" evidence="1">
    <location>
        <begin position="611"/>
        <end position="640"/>
    </location>
</feature>
<evidence type="ECO:0000256" key="2">
    <source>
        <dbReference type="SAM" id="Phobius"/>
    </source>
</evidence>
<organism evidence="5 6">
    <name type="scientific">Pseudonocardia kunmingensis</name>
    <dbReference type="NCBI Taxonomy" id="630975"/>
    <lineage>
        <taxon>Bacteria</taxon>
        <taxon>Bacillati</taxon>
        <taxon>Actinomycetota</taxon>
        <taxon>Actinomycetes</taxon>
        <taxon>Pseudonocardiales</taxon>
        <taxon>Pseudonocardiaceae</taxon>
        <taxon>Pseudonocardia</taxon>
    </lineage>
</organism>
<dbReference type="Pfam" id="PF04536">
    <property type="entry name" value="TPM_phosphatase"/>
    <property type="match status" value="1"/>
</dbReference>
<keyword evidence="6" id="KW-1185">Reference proteome</keyword>
<keyword evidence="3" id="KW-0732">Signal</keyword>
<keyword evidence="2" id="KW-0812">Transmembrane</keyword>
<dbReference type="AlphaFoldDB" id="A0A543E2T1"/>
<feature type="transmembrane region" description="Helical" evidence="2">
    <location>
        <begin position="156"/>
        <end position="176"/>
    </location>
</feature>
<evidence type="ECO:0000259" key="4">
    <source>
        <dbReference type="Pfam" id="PF04536"/>
    </source>
</evidence>
<keyword evidence="2" id="KW-1133">Transmembrane helix</keyword>
<feature type="domain" description="TPM" evidence="4">
    <location>
        <begin position="33"/>
        <end position="148"/>
    </location>
</feature>
<evidence type="ECO:0000256" key="3">
    <source>
        <dbReference type="SAM" id="SignalP"/>
    </source>
</evidence>
<proteinExistence type="predicted"/>
<evidence type="ECO:0000313" key="6">
    <source>
        <dbReference type="Proteomes" id="UP000315677"/>
    </source>
</evidence>
<protein>
    <submittedName>
        <fullName evidence="5">TLP18.3/Psb32/MOLO-1 phosphatase superfamily protein</fullName>
    </submittedName>
</protein>
<reference evidence="5 6" key="1">
    <citation type="submission" date="2019-06" db="EMBL/GenBank/DDBJ databases">
        <title>Sequencing the genomes of 1000 actinobacteria strains.</title>
        <authorList>
            <person name="Klenk H.-P."/>
        </authorList>
    </citation>
    <scope>NUCLEOTIDE SEQUENCE [LARGE SCALE GENOMIC DNA]</scope>
    <source>
        <strain evidence="5 6">DSM 45301</strain>
    </source>
</reference>
<name>A0A543E2T1_9PSEU</name>
<comment type="caution">
    <text evidence="5">The sequence shown here is derived from an EMBL/GenBank/DDBJ whole genome shotgun (WGS) entry which is preliminary data.</text>
</comment>
<dbReference type="EMBL" id="VFPA01000001">
    <property type="protein sequence ID" value="TQM15886.1"/>
    <property type="molecule type" value="Genomic_DNA"/>
</dbReference>
<gene>
    <name evidence="5" type="ORF">FB558_2680</name>
</gene>
<accession>A0A543E2T1</accession>
<evidence type="ECO:0000256" key="1">
    <source>
        <dbReference type="SAM" id="MobiDB-lite"/>
    </source>
</evidence>
<evidence type="ECO:0000313" key="5">
    <source>
        <dbReference type="EMBL" id="TQM15886.1"/>
    </source>
</evidence>
<dbReference type="RefSeq" id="WP_211366358.1">
    <property type="nucleotide sequence ID" value="NZ_VFPA01000001.1"/>
</dbReference>
<feature type="chain" id="PRO_5022005659" evidence="3">
    <location>
        <begin position="24"/>
        <end position="640"/>
    </location>
</feature>
<feature type="signal peptide" evidence="3">
    <location>
        <begin position="1"/>
        <end position="23"/>
    </location>
</feature>
<dbReference type="InterPro" id="IPR007621">
    <property type="entry name" value="TPM_dom"/>
</dbReference>
<keyword evidence="2" id="KW-0472">Membrane</keyword>
<sequence length="640" mass="65641">MRCSSVLLGVLAALVLSADTATAEPPTRLDDHVTDRAGVLTPGQAAEIEAAIQRLRAEDGVDLFVVFVESFDGAGGQEWADDTAVASQLGDEDALLAVAVRDRAYGVSVAEGFPLSDAALDDIRTEQVEPRLGADDWAGAAVAMADGLRTGGGSGFPTGLVVVGGVVVVAAGAYVLRRRRRAGASAPPDEPGDRAGEDLAYRASAALIEVDDAVRTSEQELAAARAHFGDEAVAEFAAALEQSRADMLRAFALRQRLDDDEPEDEGARRALHGEIIAIAAAADDRLDAHVDAFDAMRGLEARAPEYVAGLQTRLDAVVARLPQVETAWAALRAQYAATALEPVDGDLDQARELLAAADAELGEARRELGVAGSATSPAGVVPGTTAAVVDGRAAEDALTQAETLLDGIARRESELADAAARIPAAKAEAEQDLAEARATGGDALAPVVARATAAITAAGEAAGGTQPDPIAALRLLVEAGSALDAGIAEARAAADRERRAAAALEEALLTARSTVAAAEDFVATRRGAVGPQARTRLAEARRHLQRAGGPDPVVALREAQQADALAQEALRLARTDVTQWSRPASSTGVDLGSLVLGGILSGAAGGYRSGGHRRGGGFHRSPGSFGGSSRRGRRGGGGRF</sequence>
<feature type="compositionally biased region" description="Basic residues" evidence="1">
    <location>
        <begin position="630"/>
        <end position="640"/>
    </location>
</feature>
<dbReference type="Proteomes" id="UP000315677">
    <property type="component" value="Unassembled WGS sequence"/>
</dbReference>
<dbReference type="Gene3D" id="3.10.310.50">
    <property type="match status" value="1"/>
</dbReference>